<dbReference type="PANTHER" id="PTHR46022">
    <property type="entry name" value="PROTEIN PATCHED"/>
    <property type="match status" value="1"/>
</dbReference>
<evidence type="ECO:0000259" key="9">
    <source>
        <dbReference type="PROSITE" id="PS50156"/>
    </source>
</evidence>
<keyword evidence="5 8" id="KW-0472">Membrane</keyword>
<feature type="transmembrane region" description="Helical" evidence="8">
    <location>
        <begin position="1187"/>
        <end position="1207"/>
    </location>
</feature>
<dbReference type="PANTHER" id="PTHR46022:SF1">
    <property type="entry name" value="PROTEIN PATCHED"/>
    <property type="match status" value="1"/>
</dbReference>
<dbReference type="GO" id="GO:0005119">
    <property type="term" value="F:smoothened binding"/>
    <property type="evidence" value="ECO:0007669"/>
    <property type="project" value="TreeGrafter"/>
</dbReference>
<sequence length="1446" mass="161421">LLNIYIYIYIYIYMDINTDKGKTASAPVQDPESGRFTTRSISNAASIVKPATDIRLAQSVVPLPQQMGRAKLCLYDRELQRMLPAQVAPPLQPRCISRLGRLPSDMVQIDTSKWGEEFRRRPSWVDAGMALRLIQSDKAKGNKPALWIRMLLQRGMLCLGHRIQRHAGQVLFFGLLMLSICCIGLRLVAFETDMEKLWIEKGGRLEEERNFLSENSARLPNGKLRSVEHADNRDEVMVANTGDAFLILIQTPRKGKSNILTKDDLLLHEKVVSEMGRMTISLFGETWGLEDICFRPPSPSIEGAISEIIKVLLDKIIPCTLITPLDCFWDGSKPLGPNPPLKIGAEIQTFVPSLQDQVTWKNLNPQGVIDDVKTLGIFDISIFDNFLERSGIASAYQHRPCIEPLDPECPSTAPNYINMCPVVEKFLAWNLKTKQYSFPNITMDVEKLLMGNDTVDSTEPTTTTKPKETSMYEQEYNTFEEMFGSIREKPVMTEPKICRLFKEDVRSLLLANETLSRQFLPAAAFTNYSTIMTGGCRGYAENFMKWPEDLIIGGITKKDEGIEFVNLIDCFRAEALQTVFMMSSAAEVYERFASSHSESTLARVNWSIENAQSVLTAWQRNFSNLIYDYANNTAENRQVHPMSGTSINDMLEMFSELNPTVMIVGYVLMVFYASFSLCSTDDGGVASGVGLAVCGCILVTISSLAGLGCSMLLGVKFNPTTTQVVPFLSLGLGVDDMFLLLHNYRDIARQYQVDQIGMLLKETGLSALLTSVNNILAFLVGALLPIPALRSFCIQVALVLLLNAVTILTIYPALMTFDLARRKRRLLDVFCCIRAPQPKSRLNSRSEPVSVVYEKVSSGQMNKSNNSNSVSKSPVGENEPKKRRCHLTGITVENFLKYIYGPLITRTPVKIGIVVFNLVLVALSIDGVTKISLGLELTDLIPKHTAPYGFLAAREAYFSFFPFSAVLKGPMDIPHKQRLIREYRSAIGEIDYVIRHDGQPSEKYWLSMMTEWLVSLQQKFDEDWQKGYINRSGVISTLVSNDAKLAYKLLCNQGDILDCGRVGTTRLIDREGLINPDGFYNYLTAWFNLDQMSYYISQANFYPQPPIWYNTDHIRSDTDNKVPPAVCPTVSHIPFFVTNLVDTASVVDLINKVRSICEEYTAMGLPNFPEGLPFNFWEHYVHLNRNLLLALLMISASVFVIVSLLLFSPWTALLVVTVVDLMVFELAGFMGMIGLKMNPVSAVTLITAVGIGVEFTVHMSLKFEFIVHYFFLVMSCLILLGIINGLFLFPVLLSWLGPPGEVRTIDGSDSLPPPSPSLVAKQLASLSKKSNQGAYFGLARASQKGYRRQSDMSLSTITEERTPPNSATPPVLTITPVQAGNNSPAVEVTSSTVTPRIHSSLPNVTNDLTQMENGEDGRSNRFSNAFTRFGNSIRRSLGHQSQQKPV</sequence>
<feature type="transmembrane region" description="Helical" evidence="8">
    <location>
        <begin position="794"/>
        <end position="817"/>
    </location>
</feature>
<dbReference type="GO" id="GO:0008158">
    <property type="term" value="F:hedgehog receptor activity"/>
    <property type="evidence" value="ECO:0007669"/>
    <property type="project" value="TreeGrafter"/>
</dbReference>
<evidence type="ECO:0000256" key="1">
    <source>
        <dbReference type="ARBA" id="ARBA00004141"/>
    </source>
</evidence>
<feature type="compositionally biased region" description="Low complexity" evidence="7">
    <location>
        <begin position="862"/>
        <end position="873"/>
    </location>
</feature>
<feature type="transmembrane region" description="Helical" evidence="8">
    <location>
        <begin position="765"/>
        <end position="788"/>
    </location>
</feature>
<dbReference type="FunFam" id="1.20.1640.10:FF:000031">
    <property type="entry name" value="PaTChed family"/>
    <property type="match status" value="1"/>
</dbReference>
<dbReference type="InterPro" id="IPR000731">
    <property type="entry name" value="SSD"/>
</dbReference>
<dbReference type="EMBL" id="JYDI01000195">
    <property type="protein sequence ID" value="KRY48813.1"/>
    <property type="molecule type" value="Genomic_DNA"/>
</dbReference>
<evidence type="ECO:0000256" key="4">
    <source>
        <dbReference type="ARBA" id="ARBA00022989"/>
    </source>
</evidence>
<comment type="similarity">
    <text evidence="2">Belongs to the patched family.</text>
</comment>
<keyword evidence="3 8" id="KW-0812">Transmembrane</keyword>
<organism evidence="10 11">
    <name type="scientific">Trichinella britovi</name>
    <name type="common">Parasitic roundworm</name>
    <dbReference type="NCBI Taxonomy" id="45882"/>
    <lineage>
        <taxon>Eukaryota</taxon>
        <taxon>Metazoa</taxon>
        <taxon>Ecdysozoa</taxon>
        <taxon>Nematoda</taxon>
        <taxon>Enoplea</taxon>
        <taxon>Dorylaimia</taxon>
        <taxon>Trichinellida</taxon>
        <taxon>Trichinellidae</taxon>
        <taxon>Trichinella</taxon>
    </lineage>
</organism>
<evidence type="ECO:0000256" key="6">
    <source>
        <dbReference type="ARBA" id="ARBA00023180"/>
    </source>
</evidence>
<evidence type="ECO:0000313" key="10">
    <source>
        <dbReference type="EMBL" id="KRY48813.1"/>
    </source>
</evidence>
<keyword evidence="11" id="KW-1185">Reference proteome</keyword>
<feature type="transmembrane region" description="Helical" evidence="8">
    <location>
        <begin position="725"/>
        <end position="744"/>
    </location>
</feature>
<feature type="transmembrane region" description="Helical" evidence="8">
    <location>
        <begin position="1267"/>
        <end position="1293"/>
    </location>
</feature>
<dbReference type="PROSITE" id="PS50156">
    <property type="entry name" value="SSD"/>
    <property type="match status" value="1"/>
</dbReference>
<evidence type="ECO:0000256" key="5">
    <source>
        <dbReference type="ARBA" id="ARBA00023136"/>
    </source>
</evidence>
<feature type="region of interest" description="Disordered" evidence="7">
    <location>
        <begin position="856"/>
        <end position="881"/>
    </location>
</feature>
<proteinExistence type="inferred from homology"/>
<dbReference type="GO" id="GO:0097108">
    <property type="term" value="F:hedgehog family protein binding"/>
    <property type="evidence" value="ECO:0007669"/>
    <property type="project" value="TreeGrafter"/>
</dbReference>
<dbReference type="Proteomes" id="UP000054653">
    <property type="component" value="Unassembled WGS sequence"/>
</dbReference>
<keyword evidence="6" id="KW-0325">Glycoprotein</keyword>
<dbReference type="InterPro" id="IPR053958">
    <property type="entry name" value="HMGCR/SNAP/NPC1-like_SSD"/>
</dbReference>
<evidence type="ECO:0000256" key="8">
    <source>
        <dbReference type="SAM" id="Phobius"/>
    </source>
</evidence>
<comment type="subcellular location">
    <subcellularLocation>
        <location evidence="1">Membrane</location>
        <topology evidence="1">Multi-pass membrane protein</topology>
    </subcellularLocation>
</comment>
<name>A0A0V1CHY7_TRIBR</name>
<feature type="compositionally biased region" description="Polar residues" evidence="7">
    <location>
        <begin position="1377"/>
        <end position="1394"/>
    </location>
</feature>
<evidence type="ECO:0000256" key="3">
    <source>
        <dbReference type="ARBA" id="ARBA00022692"/>
    </source>
</evidence>
<accession>A0A0V1CHY7</accession>
<keyword evidence="4 8" id="KW-1133">Transmembrane helix</keyword>
<feature type="transmembrane region" description="Helical" evidence="8">
    <location>
        <begin position="170"/>
        <end position="189"/>
    </location>
</feature>
<comment type="caution">
    <text evidence="10">The sequence shown here is derived from an EMBL/GenBank/DDBJ whole genome shotgun (WGS) entry which is preliminary data.</text>
</comment>
<feature type="transmembrane region" description="Helical" evidence="8">
    <location>
        <begin position="689"/>
        <end position="713"/>
    </location>
</feature>
<dbReference type="SUPFAM" id="SSF82866">
    <property type="entry name" value="Multidrug efflux transporter AcrB transmembrane domain"/>
    <property type="match status" value="2"/>
</dbReference>
<dbReference type="GO" id="GO:0005886">
    <property type="term" value="C:plasma membrane"/>
    <property type="evidence" value="ECO:0007669"/>
    <property type="project" value="TreeGrafter"/>
</dbReference>
<evidence type="ECO:0000313" key="11">
    <source>
        <dbReference type="Proteomes" id="UP000054653"/>
    </source>
</evidence>
<feature type="non-terminal residue" evidence="10">
    <location>
        <position position="1"/>
    </location>
</feature>
<gene>
    <name evidence="10" type="primary">ptc-1</name>
    <name evidence="10" type="ORF">T03_13864</name>
</gene>
<evidence type="ECO:0000256" key="2">
    <source>
        <dbReference type="ARBA" id="ARBA00005585"/>
    </source>
</evidence>
<dbReference type="GO" id="GO:0045879">
    <property type="term" value="P:negative regulation of smoothened signaling pathway"/>
    <property type="evidence" value="ECO:0007669"/>
    <property type="project" value="TreeGrafter"/>
</dbReference>
<feature type="region of interest" description="Disordered" evidence="7">
    <location>
        <begin position="1377"/>
        <end position="1406"/>
    </location>
</feature>
<dbReference type="GO" id="GO:0018996">
    <property type="term" value="P:molting cycle, collagen and cuticulin-based cuticle"/>
    <property type="evidence" value="ECO:0007669"/>
    <property type="project" value="UniProtKB-ARBA"/>
</dbReference>
<dbReference type="Pfam" id="PF12349">
    <property type="entry name" value="Sterol-sensing"/>
    <property type="match status" value="1"/>
</dbReference>
<feature type="domain" description="SSD" evidence="9">
    <location>
        <begin position="658"/>
        <end position="817"/>
    </location>
</feature>
<feature type="transmembrane region" description="Helical" evidence="8">
    <location>
        <begin position="657"/>
        <end position="677"/>
    </location>
</feature>
<protein>
    <submittedName>
        <fullName evidence="10">Protein patched-like protein 1</fullName>
    </submittedName>
</protein>
<dbReference type="Gene3D" id="1.20.1640.10">
    <property type="entry name" value="Multidrug efflux transporter AcrB transmembrane domain"/>
    <property type="match status" value="2"/>
</dbReference>
<evidence type="ECO:0000256" key="7">
    <source>
        <dbReference type="SAM" id="MobiDB-lite"/>
    </source>
</evidence>
<reference evidence="10 11" key="1">
    <citation type="submission" date="2015-01" db="EMBL/GenBank/DDBJ databases">
        <title>Evolution of Trichinella species and genotypes.</title>
        <authorList>
            <person name="Korhonen P.K."/>
            <person name="Edoardo P."/>
            <person name="Giuseppe L.R."/>
            <person name="Gasser R.B."/>
        </authorList>
    </citation>
    <scope>NUCLEOTIDE SEQUENCE [LARGE SCALE GENOMIC DNA]</scope>
    <source>
        <strain evidence="10">ISS120</strain>
    </source>
</reference>